<evidence type="ECO:0000256" key="5">
    <source>
        <dbReference type="ARBA" id="ARBA00023295"/>
    </source>
</evidence>
<dbReference type="InterPro" id="IPR029070">
    <property type="entry name" value="Chitinase_insertion_sf"/>
</dbReference>
<dbReference type="GO" id="GO:0008061">
    <property type="term" value="F:chitin binding"/>
    <property type="evidence" value="ECO:0007669"/>
    <property type="project" value="UniProtKB-KW"/>
</dbReference>
<protein>
    <recommendedName>
        <fullName evidence="12">Chitinase</fullName>
    </recommendedName>
</protein>
<keyword evidence="11" id="KW-1185">Reference proteome</keyword>
<sequence>MCENDVQQITCMSFIIFLLCSELKRVCYYTNWSQYRSSPAKFYPENVDYNLCTHLIYAFATMNGNHLKAYEWNDESTDWMKGMYERFQNIKKHNPAIKTLLAVGGWNMASEPFTRMVATAAGRREFATTSVQFLRQNKFDGLDLDWEYPANRGSPHEDKHKFTLLLEVLLHEFEDEAHRTGNERLLLTAAVAAGKDTIDTAYEIPSISRYLDFINLMTYDLHGAWEDRTGHNSPLYVRSGETGNETYLNLDWAARYWVQHGAPKEKMIIGVPLYARTFKLPYGATDTGIGAKAAGAGQAGDYTREGGFLAYYEVDYIKNNGFGGVMVWALDLDDFSGICGEGKYPLMSAILDELNVPVNVPEHTTHASTQPTTQIPQQSTSTTQRTTQIPQQSTSTTQRTTQTPQLTTLAPVVTTTQGHQSIVPVDSGEFDCTKRPDGYYPSPVSCIEYYICTMGKGYRSRCRPGLLFNPDKMYCDFDENVHCTSNENHVTTTSAPIITTTSNHVPTGNFCEHKPDGYYTDPMDCHYFYQCNFGNTIRVACPSSTVFNEQLKICDWPYNTKTCTV</sequence>
<evidence type="ECO:0000313" key="11">
    <source>
        <dbReference type="Proteomes" id="UP001634394"/>
    </source>
</evidence>
<dbReference type="InterPro" id="IPR001223">
    <property type="entry name" value="Glyco_hydro18_cat"/>
</dbReference>
<evidence type="ECO:0000313" key="10">
    <source>
        <dbReference type="EMBL" id="KAL3875562.1"/>
    </source>
</evidence>
<evidence type="ECO:0000256" key="1">
    <source>
        <dbReference type="ARBA" id="ARBA00009121"/>
    </source>
</evidence>
<dbReference type="PANTHER" id="PTHR11177">
    <property type="entry name" value="CHITINASE"/>
    <property type="match status" value="1"/>
</dbReference>
<dbReference type="Proteomes" id="UP001634394">
    <property type="component" value="Unassembled WGS sequence"/>
</dbReference>
<dbReference type="InterPro" id="IPR001579">
    <property type="entry name" value="Glyco_hydro_18_chit_AS"/>
</dbReference>
<keyword evidence="2" id="KW-0147">Chitin-binding</keyword>
<dbReference type="Pfam" id="PF00704">
    <property type="entry name" value="Glyco_hydro_18"/>
    <property type="match status" value="1"/>
</dbReference>
<evidence type="ECO:0000256" key="6">
    <source>
        <dbReference type="RuleBase" id="RU000489"/>
    </source>
</evidence>
<evidence type="ECO:0000256" key="4">
    <source>
        <dbReference type="ARBA" id="ARBA00023157"/>
    </source>
</evidence>
<dbReference type="SUPFAM" id="SSF54556">
    <property type="entry name" value="Chitinase insertion domain"/>
    <property type="match status" value="1"/>
</dbReference>
<name>A0ABD3WP33_SINWO</name>
<evidence type="ECO:0000256" key="2">
    <source>
        <dbReference type="ARBA" id="ARBA00022669"/>
    </source>
</evidence>
<evidence type="ECO:0000256" key="7">
    <source>
        <dbReference type="SAM" id="MobiDB-lite"/>
    </source>
</evidence>
<feature type="region of interest" description="Disordered" evidence="7">
    <location>
        <begin position="363"/>
        <end position="404"/>
    </location>
</feature>
<feature type="compositionally biased region" description="Low complexity" evidence="7">
    <location>
        <begin position="368"/>
        <end position="404"/>
    </location>
</feature>
<dbReference type="InterPro" id="IPR011583">
    <property type="entry name" value="Chitinase_II/V-like_cat"/>
</dbReference>
<dbReference type="Gene3D" id="3.20.20.80">
    <property type="entry name" value="Glycosidases"/>
    <property type="match status" value="1"/>
</dbReference>
<keyword evidence="4" id="KW-1015">Disulfide bond</keyword>
<dbReference type="PROSITE" id="PS50940">
    <property type="entry name" value="CHIT_BIND_II"/>
    <property type="match status" value="2"/>
</dbReference>
<dbReference type="InterPro" id="IPR017853">
    <property type="entry name" value="GH"/>
</dbReference>
<dbReference type="Gene3D" id="3.10.50.10">
    <property type="match status" value="1"/>
</dbReference>
<evidence type="ECO:0000259" key="9">
    <source>
        <dbReference type="PROSITE" id="PS51910"/>
    </source>
</evidence>
<dbReference type="PANTHER" id="PTHR11177:SF317">
    <property type="entry name" value="CHITINASE 12-RELATED"/>
    <property type="match status" value="1"/>
</dbReference>
<proteinExistence type="inferred from homology"/>
<dbReference type="PROSITE" id="PS01095">
    <property type="entry name" value="GH18_1"/>
    <property type="match status" value="1"/>
</dbReference>
<feature type="domain" description="Chitin-binding type-2" evidence="8">
    <location>
        <begin position="429"/>
        <end position="485"/>
    </location>
</feature>
<comment type="caution">
    <text evidence="10">The sequence shown here is derived from an EMBL/GenBank/DDBJ whole genome shotgun (WGS) entry which is preliminary data.</text>
</comment>
<accession>A0ABD3WP33</accession>
<evidence type="ECO:0000259" key="8">
    <source>
        <dbReference type="PROSITE" id="PS50940"/>
    </source>
</evidence>
<dbReference type="SMART" id="SM00494">
    <property type="entry name" value="ChtBD2"/>
    <property type="match status" value="2"/>
</dbReference>
<dbReference type="InterPro" id="IPR036508">
    <property type="entry name" value="Chitin-bd_dom_sf"/>
</dbReference>
<keyword evidence="5 6" id="KW-0326">Glycosidase</keyword>
<comment type="similarity">
    <text evidence="1">Belongs to the glycosyl hydrolase 18 family. Chitinase class II subfamily.</text>
</comment>
<reference evidence="10 11" key="1">
    <citation type="submission" date="2024-11" db="EMBL/GenBank/DDBJ databases">
        <title>Chromosome-level genome assembly of the freshwater bivalve Anodonta woodiana.</title>
        <authorList>
            <person name="Chen X."/>
        </authorList>
    </citation>
    <scope>NUCLEOTIDE SEQUENCE [LARGE SCALE GENOMIC DNA]</scope>
    <source>
        <strain evidence="10">MN2024</strain>
        <tissue evidence="10">Gills</tissue>
    </source>
</reference>
<dbReference type="GO" id="GO:0006032">
    <property type="term" value="P:chitin catabolic process"/>
    <property type="evidence" value="ECO:0007669"/>
    <property type="project" value="UniProtKB-ARBA"/>
</dbReference>
<organism evidence="10 11">
    <name type="scientific">Sinanodonta woodiana</name>
    <name type="common">Chinese pond mussel</name>
    <name type="synonym">Anodonta woodiana</name>
    <dbReference type="NCBI Taxonomy" id="1069815"/>
    <lineage>
        <taxon>Eukaryota</taxon>
        <taxon>Metazoa</taxon>
        <taxon>Spiralia</taxon>
        <taxon>Lophotrochozoa</taxon>
        <taxon>Mollusca</taxon>
        <taxon>Bivalvia</taxon>
        <taxon>Autobranchia</taxon>
        <taxon>Heteroconchia</taxon>
        <taxon>Palaeoheterodonta</taxon>
        <taxon>Unionida</taxon>
        <taxon>Unionoidea</taxon>
        <taxon>Unionidae</taxon>
        <taxon>Unioninae</taxon>
        <taxon>Sinanodonta</taxon>
    </lineage>
</organism>
<dbReference type="SUPFAM" id="SSF57625">
    <property type="entry name" value="Invertebrate chitin-binding proteins"/>
    <property type="match status" value="2"/>
</dbReference>
<dbReference type="AlphaFoldDB" id="A0ABD3WP33"/>
<dbReference type="InterPro" id="IPR002557">
    <property type="entry name" value="Chitin-bd_dom"/>
</dbReference>
<dbReference type="Pfam" id="PF01607">
    <property type="entry name" value="CBM_14"/>
    <property type="match status" value="2"/>
</dbReference>
<keyword evidence="3 6" id="KW-0378">Hydrolase</keyword>
<dbReference type="Gene3D" id="2.170.140.10">
    <property type="entry name" value="Chitin binding domain"/>
    <property type="match status" value="2"/>
</dbReference>
<dbReference type="FunFam" id="3.20.20.80:FF:000007">
    <property type="entry name" value="Acidic mammalian chitinase"/>
    <property type="match status" value="1"/>
</dbReference>
<dbReference type="InterPro" id="IPR050314">
    <property type="entry name" value="Glycosyl_Hydrlase_18"/>
</dbReference>
<dbReference type="SMART" id="SM00636">
    <property type="entry name" value="Glyco_18"/>
    <property type="match status" value="1"/>
</dbReference>
<evidence type="ECO:0000256" key="3">
    <source>
        <dbReference type="ARBA" id="ARBA00022801"/>
    </source>
</evidence>
<dbReference type="PROSITE" id="PS51910">
    <property type="entry name" value="GH18_2"/>
    <property type="match status" value="1"/>
</dbReference>
<gene>
    <name evidence="10" type="ORF">ACJMK2_033503</name>
</gene>
<evidence type="ECO:0008006" key="12">
    <source>
        <dbReference type="Google" id="ProtNLM"/>
    </source>
</evidence>
<dbReference type="GO" id="GO:0004568">
    <property type="term" value="F:chitinase activity"/>
    <property type="evidence" value="ECO:0007669"/>
    <property type="project" value="UniProtKB-ARBA"/>
</dbReference>
<dbReference type="SUPFAM" id="SSF51445">
    <property type="entry name" value="(Trans)glycosidases"/>
    <property type="match status" value="1"/>
</dbReference>
<feature type="domain" description="Chitin-binding type-2" evidence="8">
    <location>
        <begin position="508"/>
        <end position="565"/>
    </location>
</feature>
<dbReference type="EMBL" id="JBJQND010000005">
    <property type="protein sequence ID" value="KAL3875562.1"/>
    <property type="molecule type" value="Genomic_DNA"/>
</dbReference>
<feature type="domain" description="GH18" evidence="9">
    <location>
        <begin position="23"/>
        <end position="357"/>
    </location>
</feature>